<dbReference type="EMBL" id="NMUH01000747">
    <property type="protein sequence ID" value="MQL84219.1"/>
    <property type="molecule type" value="Genomic_DNA"/>
</dbReference>
<protein>
    <submittedName>
        <fullName evidence="2">Uncharacterized protein</fullName>
    </submittedName>
</protein>
<accession>A0A843UX59</accession>
<gene>
    <name evidence="2" type="ORF">Taro_016730</name>
</gene>
<comment type="caution">
    <text evidence="2">The sequence shown here is derived from an EMBL/GenBank/DDBJ whole genome shotgun (WGS) entry which is preliminary data.</text>
</comment>
<feature type="region of interest" description="Disordered" evidence="1">
    <location>
        <begin position="1"/>
        <end position="45"/>
    </location>
</feature>
<feature type="compositionally biased region" description="Basic and acidic residues" evidence="1">
    <location>
        <begin position="15"/>
        <end position="24"/>
    </location>
</feature>
<organism evidence="2 3">
    <name type="scientific">Colocasia esculenta</name>
    <name type="common">Wild taro</name>
    <name type="synonym">Arum esculentum</name>
    <dbReference type="NCBI Taxonomy" id="4460"/>
    <lineage>
        <taxon>Eukaryota</taxon>
        <taxon>Viridiplantae</taxon>
        <taxon>Streptophyta</taxon>
        <taxon>Embryophyta</taxon>
        <taxon>Tracheophyta</taxon>
        <taxon>Spermatophyta</taxon>
        <taxon>Magnoliopsida</taxon>
        <taxon>Liliopsida</taxon>
        <taxon>Araceae</taxon>
        <taxon>Aroideae</taxon>
        <taxon>Colocasieae</taxon>
        <taxon>Colocasia</taxon>
    </lineage>
</organism>
<evidence type="ECO:0000313" key="3">
    <source>
        <dbReference type="Proteomes" id="UP000652761"/>
    </source>
</evidence>
<keyword evidence="3" id="KW-1185">Reference proteome</keyword>
<sequence length="97" mass="10825">MTNGRFAQNPPKNCTELRGERETFRPGGFSPATIKGGRRPRLRGGFLKSENQSKALGRDCKAVWERVCKAALENIVQGAILNFLKSRTRSIGLSYWA</sequence>
<name>A0A843UX59_COLES</name>
<dbReference type="AlphaFoldDB" id="A0A843UX59"/>
<dbReference type="Proteomes" id="UP000652761">
    <property type="component" value="Unassembled WGS sequence"/>
</dbReference>
<evidence type="ECO:0000256" key="1">
    <source>
        <dbReference type="SAM" id="MobiDB-lite"/>
    </source>
</evidence>
<feature type="compositionally biased region" description="Polar residues" evidence="1">
    <location>
        <begin position="1"/>
        <end position="12"/>
    </location>
</feature>
<reference evidence="2" key="1">
    <citation type="submission" date="2017-07" db="EMBL/GenBank/DDBJ databases">
        <title>Taro Niue Genome Assembly and Annotation.</title>
        <authorList>
            <person name="Atibalentja N."/>
            <person name="Keating K."/>
            <person name="Fields C.J."/>
        </authorList>
    </citation>
    <scope>NUCLEOTIDE SEQUENCE</scope>
    <source>
        <strain evidence="2">Niue_2</strain>
        <tissue evidence="2">Leaf</tissue>
    </source>
</reference>
<evidence type="ECO:0000313" key="2">
    <source>
        <dbReference type="EMBL" id="MQL84219.1"/>
    </source>
</evidence>
<proteinExistence type="predicted"/>